<evidence type="ECO:0000259" key="1">
    <source>
        <dbReference type="Pfam" id="PF04101"/>
    </source>
</evidence>
<keyword evidence="2" id="KW-0808">Transferase</keyword>
<dbReference type="AlphaFoldDB" id="A0AA43ZJJ5"/>
<feature type="domain" description="Glycosyl transferase family 28 C-terminal" evidence="1">
    <location>
        <begin position="220"/>
        <end position="356"/>
    </location>
</feature>
<gene>
    <name evidence="2" type="ORF">G8E10_21125</name>
</gene>
<dbReference type="EMBL" id="JAANCM010000013">
    <property type="protein sequence ID" value="NHT78210.1"/>
    <property type="molecule type" value="Genomic_DNA"/>
</dbReference>
<dbReference type="PANTHER" id="PTHR21015:SF28">
    <property type="entry name" value="SLL1722 PROTEIN"/>
    <property type="match status" value="1"/>
</dbReference>
<dbReference type="Proteomes" id="UP001155840">
    <property type="component" value="Unassembled WGS sequence"/>
</dbReference>
<dbReference type="Pfam" id="PF04101">
    <property type="entry name" value="Glyco_tran_28_C"/>
    <property type="match status" value="1"/>
</dbReference>
<name>A0AA43ZJJ5_9HYPH</name>
<dbReference type="Gene3D" id="3.40.50.2000">
    <property type="entry name" value="Glycogen Phosphorylase B"/>
    <property type="match status" value="1"/>
</dbReference>
<dbReference type="InterPro" id="IPR007235">
    <property type="entry name" value="Glyco_trans_28_C"/>
</dbReference>
<proteinExistence type="predicted"/>
<keyword evidence="3" id="KW-1185">Reference proteome</keyword>
<dbReference type="RefSeq" id="WP_167130575.1">
    <property type="nucleotide sequence ID" value="NZ_JAANCM010000013.1"/>
</dbReference>
<evidence type="ECO:0000313" key="2">
    <source>
        <dbReference type="EMBL" id="NHT78210.1"/>
    </source>
</evidence>
<protein>
    <submittedName>
        <fullName evidence="2">Glycosyl transferase</fullName>
    </submittedName>
</protein>
<dbReference type="GO" id="GO:0016758">
    <property type="term" value="F:hexosyltransferase activity"/>
    <property type="evidence" value="ECO:0007669"/>
    <property type="project" value="InterPro"/>
</dbReference>
<evidence type="ECO:0000313" key="3">
    <source>
        <dbReference type="Proteomes" id="UP001155840"/>
    </source>
</evidence>
<dbReference type="PANTHER" id="PTHR21015">
    <property type="entry name" value="UDP-N-ACETYLGLUCOSAMINE--N-ACETYLMURAMYL-(PENTAPEPTIDE) PYROPHOSPHORYL-UNDECAPRENOL N-ACETYLGLUCOSAMINE TRANSFERASE 1"/>
    <property type="match status" value="1"/>
</dbReference>
<comment type="caution">
    <text evidence="2">The sequence shown here is derived from an EMBL/GenBank/DDBJ whole genome shotgun (WGS) entry which is preliminary data.</text>
</comment>
<reference evidence="2" key="1">
    <citation type="submission" date="2020-03" db="EMBL/GenBank/DDBJ databases">
        <title>Ferranicluibacter endophyticum gen. nov., sp. nov., a new genus isolated from Rubus ulmifolius Schott. stem.</title>
        <authorList>
            <person name="Roca-Couso R."/>
            <person name="Flores-Felix J.D."/>
            <person name="Igual J.M."/>
            <person name="Rivas R."/>
        </authorList>
    </citation>
    <scope>NUCLEOTIDE SEQUENCE</scope>
    <source>
        <strain evidence="2">CRRU44</strain>
    </source>
</reference>
<dbReference type="SUPFAM" id="SSF53756">
    <property type="entry name" value="UDP-Glycosyltransferase/glycogen phosphorylase"/>
    <property type="match status" value="1"/>
</dbReference>
<sequence>MTDPDTKRVLFYVQHLLGIGHLTRASRIANALAVRGFDVTVVTGGKPVSGFPGPTVRHIALPPVVSSDEGFSALQDMDGNPVDDAFRDMRRDRLLAILHEIKPHAILTEAFPFGRRQMRFELLPFLDAARAMPEPPKIFASVRDILQKRPKPERDRETVDYIERYFDRILIHGDPTFARLEETFPHADEIADKVVYTGLVAPPQPDAPADRFEVIVSAGGGAVGRHVLHAVVGATAILWPEKPWALITGPNLAQADHDAIAAGVVGNVEVFRFRPDFASLLSGATLSVSQAGYNTVCDILRARCRAIVVPFTTGGETEQAARAERLERLGLVTVLSDSDISAERVAAAIRSGLDAPAFQQGDLSIDLEGADRTADILREMLSDA</sequence>
<accession>A0AA43ZJJ5</accession>
<organism evidence="2 3">
    <name type="scientific">Ferranicluibacter rubi</name>
    <dbReference type="NCBI Taxonomy" id="2715133"/>
    <lineage>
        <taxon>Bacteria</taxon>
        <taxon>Pseudomonadati</taxon>
        <taxon>Pseudomonadota</taxon>
        <taxon>Alphaproteobacteria</taxon>
        <taxon>Hyphomicrobiales</taxon>
        <taxon>Rhizobiaceae</taxon>
        <taxon>Ferranicluibacter</taxon>
    </lineage>
</organism>